<dbReference type="InterPro" id="IPR013033">
    <property type="entry name" value="MinC"/>
</dbReference>
<evidence type="ECO:0000256" key="5">
    <source>
        <dbReference type="HAMAP-Rule" id="MF_00267"/>
    </source>
</evidence>
<gene>
    <name evidence="5" type="primary">minC</name>
    <name evidence="7" type="ORF">HYG86_01890</name>
</gene>
<dbReference type="SUPFAM" id="SSF63848">
    <property type="entry name" value="Cell-division inhibitor MinC, C-terminal domain"/>
    <property type="match status" value="1"/>
</dbReference>
<dbReference type="InterPro" id="IPR016098">
    <property type="entry name" value="CAP/MinC_C"/>
</dbReference>
<evidence type="ECO:0000256" key="3">
    <source>
        <dbReference type="ARBA" id="ARBA00023306"/>
    </source>
</evidence>
<dbReference type="InterPro" id="IPR005526">
    <property type="entry name" value="Septum_form_inhib_MinC_C"/>
</dbReference>
<sequence length="203" mass="22768">MKRLTFQAKGTKKAVEIHVKTEDLSLFISQFEEYIKANLDFFHGGKFEIIGIESSLDLEQKLSELESKYPITTKVVTRKKFDPTLLNSTNFTNYHLKTIRSGQSITYDGDVVLLGDVNSGGEIRATGSITISGTLRGIAHCGYPNNNQCFIIASKMNSTQLRIGENISSVGSQSFFQKEARIAYLKENEIKITSISEWQKRGE</sequence>
<dbReference type="PANTHER" id="PTHR34108">
    <property type="entry name" value="SEPTUM SITE-DETERMINING PROTEIN MINC"/>
    <property type="match status" value="1"/>
</dbReference>
<name>A0A7G9W4J5_ALKCA</name>
<dbReference type="AlphaFoldDB" id="A0A7G9W4J5"/>
<evidence type="ECO:0000313" key="7">
    <source>
        <dbReference type="EMBL" id="QNO13607.1"/>
    </source>
</evidence>
<protein>
    <recommendedName>
        <fullName evidence="5">Probable septum site-determining protein MinC</fullName>
    </recommendedName>
</protein>
<comment type="subunit">
    <text evidence="4 5">Interacts with MinD and FtsZ.</text>
</comment>
<comment type="function">
    <text evidence="5">Cell division inhibitor that blocks the formation of polar Z ring septums. Rapidly oscillates between the poles of the cell to destabilize FtsZ filaments that have formed before they mature into polar Z rings. Prevents FtsZ polymerization.</text>
</comment>
<evidence type="ECO:0000256" key="1">
    <source>
        <dbReference type="ARBA" id="ARBA00022618"/>
    </source>
</evidence>
<reference evidence="7 8" key="1">
    <citation type="submission" date="2020-07" db="EMBL/GenBank/DDBJ databases">
        <title>Alkalicella. sp. LB2 genome.</title>
        <authorList>
            <person name="Postec A."/>
            <person name="Quemeneur M."/>
        </authorList>
    </citation>
    <scope>NUCLEOTIDE SEQUENCE [LARGE SCALE GENOMIC DNA]</scope>
    <source>
        <strain evidence="7 8">LB2</strain>
    </source>
</reference>
<dbReference type="Proteomes" id="UP000516160">
    <property type="component" value="Chromosome"/>
</dbReference>
<accession>A0A7G9W4J5</accession>
<comment type="similarity">
    <text evidence="5">Belongs to the MinC family.</text>
</comment>
<keyword evidence="8" id="KW-1185">Reference proteome</keyword>
<dbReference type="KEGG" id="acae:HYG86_01890"/>
<feature type="domain" description="Septum formation inhibitor MinC C-terminal" evidence="6">
    <location>
        <begin position="97"/>
        <end position="192"/>
    </location>
</feature>
<dbReference type="HAMAP" id="MF_00267">
    <property type="entry name" value="MinC"/>
    <property type="match status" value="1"/>
</dbReference>
<dbReference type="Gene3D" id="2.160.20.70">
    <property type="match status" value="1"/>
</dbReference>
<keyword evidence="1 5" id="KW-0132">Cell division</keyword>
<evidence type="ECO:0000256" key="2">
    <source>
        <dbReference type="ARBA" id="ARBA00023210"/>
    </source>
</evidence>
<dbReference type="InterPro" id="IPR036145">
    <property type="entry name" value="MinC_C_sf"/>
</dbReference>
<dbReference type="RefSeq" id="WP_213167275.1">
    <property type="nucleotide sequence ID" value="NZ_CP058559.1"/>
</dbReference>
<dbReference type="GO" id="GO:1901891">
    <property type="term" value="P:regulation of cell septum assembly"/>
    <property type="evidence" value="ECO:0007669"/>
    <property type="project" value="InterPro"/>
</dbReference>
<evidence type="ECO:0000259" key="6">
    <source>
        <dbReference type="Pfam" id="PF03775"/>
    </source>
</evidence>
<keyword evidence="3 5" id="KW-0131">Cell cycle</keyword>
<evidence type="ECO:0000313" key="8">
    <source>
        <dbReference type="Proteomes" id="UP000516160"/>
    </source>
</evidence>
<dbReference type="EMBL" id="CP058559">
    <property type="protein sequence ID" value="QNO13607.1"/>
    <property type="molecule type" value="Genomic_DNA"/>
</dbReference>
<proteinExistence type="inferred from homology"/>
<dbReference type="PANTHER" id="PTHR34108:SF1">
    <property type="entry name" value="SEPTUM SITE-DETERMINING PROTEIN MINC"/>
    <property type="match status" value="1"/>
</dbReference>
<dbReference type="GO" id="GO:0000917">
    <property type="term" value="P:division septum assembly"/>
    <property type="evidence" value="ECO:0007669"/>
    <property type="project" value="UniProtKB-KW"/>
</dbReference>
<keyword evidence="2 5" id="KW-0717">Septation</keyword>
<organism evidence="7 8">
    <name type="scientific">Alkalicella caledoniensis</name>
    <dbReference type="NCBI Taxonomy" id="2731377"/>
    <lineage>
        <taxon>Bacteria</taxon>
        <taxon>Bacillati</taxon>
        <taxon>Bacillota</taxon>
        <taxon>Clostridia</taxon>
        <taxon>Eubacteriales</taxon>
        <taxon>Proteinivoracaceae</taxon>
        <taxon>Alkalicella</taxon>
    </lineage>
</organism>
<dbReference type="Pfam" id="PF03775">
    <property type="entry name" value="MinC_C"/>
    <property type="match status" value="1"/>
</dbReference>
<dbReference type="GO" id="GO:0000902">
    <property type="term" value="P:cell morphogenesis"/>
    <property type="evidence" value="ECO:0007669"/>
    <property type="project" value="InterPro"/>
</dbReference>
<evidence type="ECO:0000256" key="4">
    <source>
        <dbReference type="ARBA" id="ARBA00046874"/>
    </source>
</evidence>